<keyword evidence="1" id="KW-0472">Membrane</keyword>
<feature type="transmembrane region" description="Helical" evidence="1">
    <location>
        <begin position="264"/>
        <end position="287"/>
    </location>
</feature>
<proteinExistence type="predicted"/>
<accession>A0A426XTA7</accession>
<dbReference type="EMBL" id="AMZH03017629">
    <property type="protein sequence ID" value="RRT42722.1"/>
    <property type="molecule type" value="Genomic_DNA"/>
</dbReference>
<comment type="caution">
    <text evidence="2">The sequence shown here is derived from an EMBL/GenBank/DDBJ whole genome shotgun (WGS) entry which is preliminary data.</text>
</comment>
<name>A0A426XTA7_ENSVE</name>
<organism evidence="2 3">
    <name type="scientific">Ensete ventricosum</name>
    <name type="common">Abyssinian banana</name>
    <name type="synonym">Musa ensete</name>
    <dbReference type="NCBI Taxonomy" id="4639"/>
    <lineage>
        <taxon>Eukaryota</taxon>
        <taxon>Viridiplantae</taxon>
        <taxon>Streptophyta</taxon>
        <taxon>Embryophyta</taxon>
        <taxon>Tracheophyta</taxon>
        <taxon>Spermatophyta</taxon>
        <taxon>Magnoliopsida</taxon>
        <taxon>Liliopsida</taxon>
        <taxon>Zingiberales</taxon>
        <taxon>Musaceae</taxon>
        <taxon>Ensete</taxon>
    </lineage>
</organism>
<dbReference type="AlphaFoldDB" id="A0A426XTA7"/>
<sequence>MEARPRCDLRPLILSAWLGRSTGARPRCNPRPSMLNHVEAGGWTHLGVGLDRVERLEEALRALSWMRQRCKVVEAWFPGLSLAHLGSDSTALKQGVHIHLEWEVRRALAYSRGIQGPWLEFSFFKPTSSPTPKSPMGMGVPQGPPPVSLIGHRWGVLTLLLLLLFLWGLLPGLALELYEEVASGQFASLLQAPFAPSLGVAAPHIESSIEEGPNLPLSLIGQGPCVDSSDPSLGPCAMTPPREEAANEPFAPTGRAISKICWSFLLLLHMIMLQLVGAPLSLVHLLLLPLGT</sequence>
<evidence type="ECO:0000313" key="3">
    <source>
        <dbReference type="Proteomes" id="UP000287651"/>
    </source>
</evidence>
<reference evidence="2 3" key="1">
    <citation type="journal article" date="2014" name="Agronomy (Basel)">
        <title>A Draft Genome Sequence for Ensete ventricosum, the Drought-Tolerant Tree Against Hunger.</title>
        <authorList>
            <person name="Harrison J."/>
            <person name="Moore K.A."/>
            <person name="Paszkiewicz K."/>
            <person name="Jones T."/>
            <person name="Grant M."/>
            <person name="Ambacheew D."/>
            <person name="Muzemil S."/>
            <person name="Studholme D.J."/>
        </authorList>
    </citation>
    <scope>NUCLEOTIDE SEQUENCE [LARGE SCALE GENOMIC DNA]</scope>
</reference>
<keyword evidence="1" id="KW-1133">Transmembrane helix</keyword>
<gene>
    <name evidence="2" type="ORF">B296_00056922</name>
</gene>
<keyword evidence="1" id="KW-0812">Transmembrane</keyword>
<feature type="transmembrane region" description="Helical" evidence="1">
    <location>
        <begin position="154"/>
        <end position="175"/>
    </location>
</feature>
<protein>
    <submittedName>
        <fullName evidence="2">Uncharacterized protein</fullName>
    </submittedName>
</protein>
<evidence type="ECO:0000256" key="1">
    <source>
        <dbReference type="SAM" id="Phobius"/>
    </source>
</evidence>
<dbReference type="Proteomes" id="UP000287651">
    <property type="component" value="Unassembled WGS sequence"/>
</dbReference>
<evidence type="ECO:0000313" key="2">
    <source>
        <dbReference type="EMBL" id="RRT42722.1"/>
    </source>
</evidence>